<sequence length="138" mass="15489">MIIETGRNIFLEKRLLDTDSFASKYPQLFDSYRTDHKKVVLLKIPFRTMGSDEGTILENYYLTVNDNLMVLSLNRSKSAATKLADKGLIESMIKAGIGGDKGINLRNIGGESMTELQIHLANIDTLKRTPGYFSQDVE</sequence>
<evidence type="ECO:0000313" key="2">
    <source>
        <dbReference type="Proteomes" id="UP000034406"/>
    </source>
</evidence>
<protein>
    <submittedName>
        <fullName evidence="1">Uncharacterized protein</fullName>
    </submittedName>
</protein>
<proteinExistence type="predicted"/>
<dbReference type="EMBL" id="LBUT01000013">
    <property type="protein sequence ID" value="KKQ69693.1"/>
    <property type="molecule type" value="Genomic_DNA"/>
</dbReference>
<accession>A0A0G0JQ60</accession>
<name>A0A0G0JQ60_9BACT</name>
<organism evidence="1 2">
    <name type="scientific">Candidatus Shapirobacteria bacterium GW2011_GWE2_38_30</name>
    <dbReference type="NCBI Taxonomy" id="1618490"/>
    <lineage>
        <taxon>Bacteria</taxon>
        <taxon>Candidatus Shapironibacteriota</taxon>
    </lineage>
</organism>
<dbReference type="AlphaFoldDB" id="A0A0G0JQ60"/>
<gene>
    <name evidence="1" type="ORF">US90_C0013G0034</name>
</gene>
<reference evidence="1 2" key="1">
    <citation type="journal article" date="2015" name="Nature">
        <title>rRNA introns, odd ribosomes, and small enigmatic genomes across a large radiation of phyla.</title>
        <authorList>
            <person name="Brown C.T."/>
            <person name="Hug L.A."/>
            <person name="Thomas B.C."/>
            <person name="Sharon I."/>
            <person name="Castelle C.J."/>
            <person name="Singh A."/>
            <person name="Wilkins M.J."/>
            <person name="Williams K.H."/>
            <person name="Banfield J.F."/>
        </authorList>
    </citation>
    <scope>NUCLEOTIDE SEQUENCE [LARGE SCALE GENOMIC DNA]</scope>
</reference>
<comment type="caution">
    <text evidence="1">The sequence shown here is derived from an EMBL/GenBank/DDBJ whole genome shotgun (WGS) entry which is preliminary data.</text>
</comment>
<evidence type="ECO:0000313" key="1">
    <source>
        <dbReference type="EMBL" id="KKQ69693.1"/>
    </source>
</evidence>
<dbReference type="Proteomes" id="UP000034406">
    <property type="component" value="Unassembled WGS sequence"/>
</dbReference>